<reference evidence="1 2" key="1">
    <citation type="journal article" date="2021" name="Int. J. Syst. Evol. Microbiol.">
        <title>Steroidobacter gossypii sp. nov., isolated from soil of cotton cropping field.</title>
        <authorList>
            <person name="Huang R."/>
            <person name="Yang S."/>
            <person name="Zhen C."/>
            <person name="Liu W."/>
        </authorList>
    </citation>
    <scope>NUCLEOTIDE SEQUENCE [LARGE SCALE GENOMIC DNA]</scope>
    <source>
        <strain evidence="1 2">S1-65</strain>
    </source>
</reference>
<dbReference type="Proteomes" id="UP000661077">
    <property type="component" value="Unassembled WGS sequence"/>
</dbReference>
<gene>
    <name evidence="1" type="ORF">JM946_18955</name>
</gene>
<comment type="caution">
    <text evidence="1">The sequence shown here is derived from an EMBL/GenBank/DDBJ whole genome shotgun (WGS) entry which is preliminary data.</text>
</comment>
<sequence length="1500" mass="157715">MVCGLVSAVLGTGRIVLIALLAALLGACGSDGSKPAQPASNDLGLEQCELVDGTVLGTPAEPMMIDGVATQVCRITAGQVRGGAQIDLKSSHRYQPLAWLLDGKLEIGDSRTYASLDEFVKGEFARLSVPTGALLRATAGSMIIVHRNGYFQADVVSQDENLEGNGEWAGIVVNSIGSHPDCPANTSPSSFCNIAGAHGYYGGLSSADARIHVIGQTILPSSDFTRQTKLGFEGSVSEAGGAVSGGAPLPAAVVLNAPLTYDRPQKISAFDTAGTAIEINGGYFGTIAGAANLHLAAQNAQGSAVYWHHDFGGGIKGVFYHGQSDQPALRGIGGDVDLSGISLIDRNFTAGLAIALQGGHVDLTNVLVQNFRSCLQLDATASATLTAVAFGCLQPTTAAEDGVDHAARVTAAALAQASSNYYEASPDLNPDLMVSNAELISAYANWGPTNELQGGRDIIDGPFDAYDLHNLRLIYPDCLGIGTLLPETQTVTVGRTTYRLCELSGTIDSNARLSGSFNDGAFAWVLSGAVSLGADFAQLSETQQLAALAAPKFFGIPARTPIYARGGASLTVQPGVHWIVDGNVTAPVEIALLPGDDAGAWGGVRVNGIDGLTCQGGSSAGLCAHAGDRRLTIEYLRVMQAGAGQPALQLHEVGPGAAIDHLQIIDSTGVGLALHGGRANIKHLLLTENRGEQLVWERGYRGTIQYGLLTGGVTGAANALLGRNDGANHDTTPRSRPTLANVTVVGAGQANAILLEQGSGLLLYNSIVTGFASCLDIDDAATAALQTSDPQQIAMNDVVLNCAGTLAADAEDGGFDYGYAVAHSATVYEMDPQLDENYLPTNSSLPATATHINLGLAGDAANHLNANAGYWGAVANAEDGWYRNWSGLGMRLSPECDGKGFLDDDYEYTFSQVMAPLQSYGYFGDIYLNYKVCSLPAQVSEDLELTPYTGADAGAVASGGRVLVTENGSRYGVEGSVTWEHLPVPTIWLLDGMVTVGDGARELMDPAEEAALKANPVELTMQPGTWVMAADANSGLHVTRGARLRILGESMVADEVCSYESHTFGDCAQLAGAGPVSMFGPREPDAFDLTLPAVIDDGFGGYSGDYVPYAPLGNSNNTPYWADYAFTLTLPWRGIVVDGFARNNQCPEAATAEPGAQVCNIAGEFGRHGGYDDEYMSVEIRHLRMVGGSLRFNSVAGSMEGLRYAPIAAYPSDQIGEAALVTLEGGRLNIRELQARMVNPFHDDPYGSAKPGTLIRWNHGYRGSLQYIYGQLLQLSDGQERRISANGRDYFVPLLRGANGEPGHEDDLPRSMPTIANLTLLSYERDASSGTMSGSIDSSLIEVGGGSGLFLSHAALGTDSGTVDQLSTDFCFKLDASVAARLAAGEFVVRQLAATCESLSDNAEVTLAGMAGVDNGYWSSTQSLFGQWYDFAASEQSFVDLFGPDPIAIEFESDRRYPVQQAIDDYGHVMLDLSSAPAADLQFLQVTDYLGAADYWIKPF</sequence>
<protein>
    <submittedName>
        <fullName evidence="1">Uncharacterized protein</fullName>
    </submittedName>
</protein>
<name>A0ABS1X0T0_9GAMM</name>
<dbReference type="PANTHER" id="PTHR41339">
    <property type="entry name" value="LIPL48"/>
    <property type="match status" value="1"/>
</dbReference>
<evidence type="ECO:0000313" key="2">
    <source>
        <dbReference type="Proteomes" id="UP000661077"/>
    </source>
</evidence>
<dbReference type="SUPFAM" id="SSF51126">
    <property type="entry name" value="Pectin lyase-like"/>
    <property type="match status" value="1"/>
</dbReference>
<dbReference type="PANTHER" id="PTHR41339:SF1">
    <property type="entry name" value="SECRETED PROTEIN"/>
    <property type="match status" value="1"/>
</dbReference>
<organism evidence="1 2">
    <name type="scientific">Steroidobacter gossypii</name>
    <dbReference type="NCBI Taxonomy" id="2805490"/>
    <lineage>
        <taxon>Bacteria</taxon>
        <taxon>Pseudomonadati</taxon>
        <taxon>Pseudomonadota</taxon>
        <taxon>Gammaproteobacteria</taxon>
        <taxon>Steroidobacterales</taxon>
        <taxon>Steroidobacteraceae</taxon>
        <taxon>Steroidobacter</taxon>
    </lineage>
</organism>
<proteinExistence type="predicted"/>
<dbReference type="InterPro" id="IPR011050">
    <property type="entry name" value="Pectin_lyase_fold/virulence"/>
</dbReference>
<evidence type="ECO:0000313" key="1">
    <source>
        <dbReference type="EMBL" id="MBM0106818.1"/>
    </source>
</evidence>
<accession>A0ABS1X0T0</accession>
<keyword evidence="2" id="KW-1185">Reference proteome</keyword>
<dbReference type="EMBL" id="JAEVLS010000004">
    <property type="protein sequence ID" value="MBM0106818.1"/>
    <property type="molecule type" value="Genomic_DNA"/>
</dbReference>
<dbReference type="RefSeq" id="WP_203168933.1">
    <property type="nucleotide sequence ID" value="NZ_JAEVLS010000004.1"/>
</dbReference>